<comment type="function">
    <text evidence="7">Lipolytic acyl hydrolase (LAH).</text>
</comment>
<keyword evidence="2 6" id="KW-0378">Hydrolase</keyword>
<dbReference type="GO" id="GO:0047372">
    <property type="term" value="F:monoacylglycerol lipase activity"/>
    <property type="evidence" value="ECO:0007669"/>
    <property type="project" value="TreeGrafter"/>
</dbReference>
<feature type="short sequence motif" description="GXSXG" evidence="6">
    <location>
        <begin position="62"/>
        <end position="66"/>
    </location>
</feature>
<keyword evidence="5 6" id="KW-0443">Lipid metabolism</keyword>
<evidence type="ECO:0000256" key="5">
    <source>
        <dbReference type="ARBA" id="ARBA00023098"/>
    </source>
</evidence>
<organism evidence="9 10">
    <name type="scientific">Gossypium trilobum</name>
    <dbReference type="NCBI Taxonomy" id="34281"/>
    <lineage>
        <taxon>Eukaryota</taxon>
        <taxon>Viridiplantae</taxon>
        <taxon>Streptophyta</taxon>
        <taxon>Embryophyta</taxon>
        <taxon>Tracheophyta</taxon>
        <taxon>Spermatophyta</taxon>
        <taxon>Magnoliopsida</taxon>
        <taxon>eudicotyledons</taxon>
        <taxon>Gunneridae</taxon>
        <taxon>Pentapetalae</taxon>
        <taxon>rosids</taxon>
        <taxon>malvids</taxon>
        <taxon>Malvales</taxon>
        <taxon>Malvaceae</taxon>
        <taxon>Malvoideae</taxon>
        <taxon>Gossypium</taxon>
    </lineage>
</organism>
<dbReference type="GO" id="GO:0016042">
    <property type="term" value="P:lipid catabolic process"/>
    <property type="evidence" value="ECO:0007669"/>
    <property type="project" value="UniProtKB-UniRule"/>
</dbReference>
<comment type="similarity">
    <text evidence="1 7">Belongs to the patatin family.</text>
</comment>
<dbReference type="GO" id="GO:0006952">
    <property type="term" value="P:defense response"/>
    <property type="evidence" value="ECO:0007669"/>
    <property type="project" value="UniProtKB-KW"/>
</dbReference>
<evidence type="ECO:0000259" key="8">
    <source>
        <dbReference type="PROSITE" id="PS51635"/>
    </source>
</evidence>
<dbReference type="EMBL" id="JABEZW010187688">
    <property type="protein sequence ID" value="MBA0784560.1"/>
    <property type="molecule type" value="Genomic_DNA"/>
</dbReference>
<evidence type="ECO:0000313" key="9">
    <source>
        <dbReference type="EMBL" id="MBA0784560.1"/>
    </source>
</evidence>
<name>A0A7J9FGZ6_9ROSI</name>
<dbReference type="SUPFAM" id="SSF52151">
    <property type="entry name" value="FabD/lysophospholipase-like"/>
    <property type="match status" value="1"/>
</dbReference>
<feature type="short sequence motif" description="DGA/G" evidence="6">
    <location>
        <begin position="214"/>
        <end position="216"/>
    </location>
</feature>
<feature type="active site" description="Nucleophile" evidence="6">
    <location>
        <position position="64"/>
    </location>
</feature>
<dbReference type="Pfam" id="PF01734">
    <property type="entry name" value="Patatin"/>
    <property type="match status" value="1"/>
</dbReference>
<dbReference type="Proteomes" id="UP000593568">
    <property type="component" value="Unassembled WGS sequence"/>
</dbReference>
<evidence type="ECO:0000256" key="1">
    <source>
        <dbReference type="ARBA" id="ARBA00010240"/>
    </source>
</evidence>
<proteinExistence type="inferred from homology"/>
<dbReference type="PANTHER" id="PTHR32176:SF109">
    <property type="entry name" value="PATATIN-LIKE PROTEIN 2"/>
    <property type="match status" value="1"/>
</dbReference>
<keyword evidence="10" id="KW-1185">Reference proteome</keyword>
<evidence type="ECO:0000313" key="10">
    <source>
        <dbReference type="Proteomes" id="UP000593568"/>
    </source>
</evidence>
<accession>A0A7J9FGZ6</accession>
<feature type="non-terminal residue" evidence="9">
    <location>
        <position position="1"/>
    </location>
</feature>
<reference evidence="9 10" key="1">
    <citation type="journal article" date="2019" name="Genome Biol. Evol.">
        <title>Insights into the evolution of the New World diploid cottons (Gossypium, subgenus Houzingenia) based on genome sequencing.</title>
        <authorList>
            <person name="Grover C.E."/>
            <person name="Arick M.A. 2nd"/>
            <person name="Thrash A."/>
            <person name="Conover J.L."/>
            <person name="Sanders W.S."/>
            <person name="Peterson D.G."/>
            <person name="Frelichowski J.E."/>
            <person name="Scheffler J.A."/>
            <person name="Scheffler B.E."/>
            <person name="Wendel J.F."/>
        </authorList>
    </citation>
    <scope>NUCLEOTIDE SEQUENCE [LARGE SCALE GENOMIC DNA]</scope>
    <source>
        <strain evidence="9">8</strain>
        <tissue evidence="9">Leaf</tissue>
    </source>
</reference>
<keyword evidence="3" id="KW-0611">Plant defense</keyword>
<evidence type="ECO:0000256" key="7">
    <source>
        <dbReference type="RuleBase" id="RU361262"/>
    </source>
</evidence>
<evidence type="ECO:0000256" key="3">
    <source>
        <dbReference type="ARBA" id="ARBA00022821"/>
    </source>
</evidence>
<feature type="domain" description="PNPLA" evidence="8">
    <location>
        <begin position="20"/>
        <end position="227"/>
    </location>
</feature>
<keyword evidence="4 6" id="KW-0442">Lipid degradation</keyword>
<dbReference type="EC" id="3.1.1.-" evidence="7"/>
<feature type="active site" description="Proton acceptor" evidence="6">
    <location>
        <position position="214"/>
    </location>
</feature>
<dbReference type="PROSITE" id="PS51635">
    <property type="entry name" value="PNPLA"/>
    <property type="match status" value="1"/>
</dbReference>
<sequence length="322" mass="35234">MEGVKEQLQAPTYGDLITILSIDGGGIRGIIPGTILGFLESQLQELDGEDARLADYFDVIAGTSTGGLVTAMLTCPNEKNRPLFAAKDIKDFYLTNCPNIFPQPGCPLFSRTTKVIKALSGPKYDGKFLHNVVKDRLGETRLHQTLTNVVIPTFDIMHLQPAIFSSYQVKKKPTLDALLSDICIATSAAPTYLPAHYFKIQTDNGDVREYNLIDGGVAANNPTLVAMGEVSKEIIKGNPDFFPTKPMDYGKFLVISLGTGTRKDEKRYNAKQSAKWGILGWLTSGGSTPLVDVFTQASGDMVDLHLSVVFEALHSDKYLRIQ</sequence>
<feature type="short sequence motif" description="GXGXXG" evidence="6">
    <location>
        <begin position="24"/>
        <end position="29"/>
    </location>
</feature>
<dbReference type="Gene3D" id="3.40.1090.10">
    <property type="entry name" value="Cytosolic phospholipase A2 catalytic domain"/>
    <property type="match status" value="1"/>
</dbReference>
<dbReference type="InterPro" id="IPR002641">
    <property type="entry name" value="PNPLA_dom"/>
</dbReference>
<comment type="caution">
    <text evidence="9">The sequence shown here is derived from an EMBL/GenBank/DDBJ whole genome shotgun (WGS) entry which is preliminary data.</text>
</comment>
<dbReference type="GO" id="GO:0004620">
    <property type="term" value="F:phospholipase activity"/>
    <property type="evidence" value="ECO:0007669"/>
    <property type="project" value="TreeGrafter"/>
</dbReference>
<gene>
    <name evidence="9" type="ORF">Gotri_026524</name>
</gene>
<dbReference type="AlphaFoldDB" id="A0A7J9FGZ6"/>
<evidence type="ECO:0000256" key="6">
    <source>
        <dbReference type="PROSITE-ProRule" id="PRU01161"/>
    </source>
</evidence>
<evidence type="ECO:0000256" key="2">
    <source>
        <dbReference type="ARBA" id="ARBA00022801"/>
    </source>
</evidence>
<evidence type="ECO:0000256" key="4">
    <source>
        <dbReference type="ARBA" id="ARBA00022963"/>
    </source>
</evidence>
<protein>
    <recommendedName>
        <fullName evidence="7">Patatin</fullName>
        <ecNumber evidence="7">3.1.1.-</ecNumber>
    </recommendedName>
</protein>
<dbReference type="FunFam" id="3.40.1090.10:FF:000005">
    <property type="entry name" value="Patatin"/>
    <property type="match status" value="1"/>
</dbReference>
<dbReference type="InterPro" id="IPR016035">
    <property type="entry name" value="Acyl_Trfase/lysoPLipase"/>
</dbReference>
<dbReference type="PANTHER" id="PTHR32176">
    <property type="entry name" value="XYLOSE ISOMERASE"/>
    <property type="match status" value="1"/>
</dbReference>
<comment type="domain">
    <text evidence="7">The nitrogen atoms of the two glycine residues in the GGXR motif define the oxyanion hole, and stabilize the oxyanion that forms during the nucleophilic attack by the catalytic serine during substrate cleavage.</text>
</comment>